<proteinExistence type="inferred from homology"/>
<keyword evidence="2" id="KW-1185">Reference proteome</keyword>
<dbReference type="SUPFAM" id="SSF56815">
    <property type="entry name" value="Sec1/munc18-like (SM) proteins"/>
    <property type="match status" value="1"/>
</dbReference>
<dbReference type="GO" id="GO:0016192">
    <property type="term" value="P:vesicle-mediated transport"/>
    <property type="evidence" value="ECO:0007669"/>
    <property type="project" value="InterPro"/>
</dbReference>
<sequence length="654" mass="73394">MDGVHDIFEFSHACWEDVFEKIPGAAVYVDHAAAECLHWFKGDGAYLELIRAGAHSVHEIAIFTFQYVKVQNTKKAVIIITSSDPAFYERTLETIIEKNTFLNCVIICAVHSTVFNSHGEEHYERLREKVLGWMRESEPHGEIFAEILFRPIFTAPITKNVFVTPPMERLMPPIDGKITEEHGSSVDYFVSSLHSIFTHFDIKEDIYSLGEFSEYVAGKLMNLPAAVARRKMLMGSSGVSLILIDRTLDLCTATRSNTECVLSRILCTLPHLSYHNNDVAVNMAPLCPGSEESPRSLTVSGCLATSDSHNFNLLIAKKQKDVLLTLNKWLIEMSSRELQSPKAKMSTRVSAHSLEKLIHKIRDNESSKNLANYSKKLQITLAVIQSLKSEKTAQLDLLVSLEKLILQNLAVSRESTSVLSQISNIIKMRTSRGLDMENLLVLLIHIYAIAGTEINFPQQQEDQLRTALTEAIFEDIKRCNEAVITHEVSVYQQTLLLLGATDDSAAREYARKITQQIVDMLHLIASQRKDLENYGSLIIKPSPQEMAQCTGVVERLLRDLIHPSKPTIGDLKRKSSSIISAGFNLLTKGRTQHHPTDNPWIIIYILGGITAEEARLIEELSSQHPKIPRITLAGCRLLTPMDTADRILLSNFNI</sequence>
<evidence type="ECO:0000256" key="1">
    <source>
        <dbReference type="ARBA" id="ARBA00009884"/>
    </source>
</evidence>
<reference evidence="3" key="1">
    <citation type="submission" date="2025-08" db="UniProtKB">
        <authorList>
            <consortium name="RefSeq"/>
        </authorList>
    </citation>
    <scope>IDENTIFICATION</scope>
    <source>
        <strain evidence="3">USDA-PBARC FA_bdor</strain>
        <tissue evidence="3">Whole organism</tissue>
    </source>
</reference>
<dbReference type="Pfam" id="PF00995">
    <property type="entry name" value="Sec1"/>
    <property type="match status" value="1"/>
</dbReference>
<dbReference type="InterPro" id="IPR027482">
    <property type="entry name" value="Sec1-like_dom2"/>
</dbReference>
<dbReference type="Proteomes" id="UP000694866">
    <property type="component" value="Unplaced"/>
</dbReference>
<evidence type="ECO:0000313" key="2">
    <source>
        <dbReference type="Proteomes" id="UP000694866"/>
    </source>
</evidence>
<dbReference type="RefSeq" id="XP_011314270.1">
    <property type="nucleotide sequence ID" value="XM_011315968.1"/>
</dbReference>
<protein>
    <submittedName>
        <fullName evidence="3">Sec1 family domain-containing protein 2</fullName>
    </submittedName>
</protein>
<evidence type="ECO:0000313" key="3">
    <source>
        <dbReference type="RefSeq" id="XP_011314270.1"/>
    </source>
</evidence>
<dbReference type="InterPro" id="IPR001619">
    <property type="entry name" value="Sec1-like"/>
</dbReference>
<dbReference type="AlphaFoldDB" id="A0A9R1TRI6"/>
<dbReference type="InterPro" id="IPR036045">
    <property type="entry name" value="Sec1-like_sf"/>
</dbReference>
<dbReference type="Gene3D" id="3.40.50.1910">
    <property type="match status" value="1"/>
</dbReference>
<comment type="similarity">
    <text evidence="1">Belongs to the STXBP/unc-18/SEC1 family.</text>
</comment>
<dbReference type="PANTHER" id="PTHR11679">
    <property type="entry name" value="VESICLE PROTEIN SORTING-ASSOCIATED"/>
    <property type="match status" value="1"/>
</dbReference>
<organism evidence="2 3">
    <name type="scientific">Fopius arisanus</name>
    <dbReference type="NCBI Taxonomy" id="64838"/>
    <lineage>
        <taxon>Eukaryota</taxon>
        <taxon>Metazoa</taxon>
        <taxon>Ecdysozoa</taxon>
        <taxon>Arthropoda</taxon>
        <taxon>Hexapoda</taxon>
        <taxon>Insecta</taxon>
        <taxon>Pterygota</taxon>
        <taxon>Neoptera</taxon>
        <taxon>Endopterygota</taxon>
        <taxon>Hymenoptera</taxon>
        <taxon>Apocrita</taxon>
        <taxon>Ichneumonoidea</taxon>
        <taxon>Braconidae</taxon>
        <taxon>Opiinae</taxon>
        <taxon>Fopius</taxon>
    </lineage>
</organism>
<name>A0A9R1TRI6_9HYME</name>
<dbReference type="OrthoDB" id="549905at2759"/>
<dbReference type="GeneID" id="105273497"/>
<gene>
    <name evidence="3" type="primary">LOC105273497</name>
</gene>
<dbReference type="KEGG" id="fas:105273497"/>
<accession>A0A9R1TRI6</accession>